<keyword evidence="1" id="KW-0812">Transmembrane</keyword>
<keyword evidence="1" id="KW-0472">Membrane</keyword>
<sequence length="131" mass="15791">MCFTNEVKRSLYFAYSIIVFFYFFFIIAYVEEFSKIIPMLFVYINIPHYKNEYKELPLVNESHILEDPNYEEGENVQEYRRTKLQYIIVNDELEYIFFSLCSSAGSFSSTENLFYSTQTTKDNFFCIIILR</sequence>
<protein>
    <submittedName>
        <fullName evidence="2">Uncharacterized protein</fullName>
    </submittedName>
</protein>
<name>W7KJ94_PLAFO</name>
<accession>W7KJ94</accession>
<evidence type="ECO:0000313" key="3">
    <source>
        <dbReference type="Proteomes" id="UP000030673"/>
    </source>
</evidence>
<dbReference type="EMBL" id="KE123769">
    <property type="protein sequence ID" value="EWC89597.1"/>
    <property type="molecule type" value="Genomic_DNA"/>
</dbReference>
<proteinExistence type="predicted"/>
<evidence type="ECO:0000313" key="2">
    <source>
        <dbReference type="EMBL" id="EWC89597.1"/>
    </source>
</evidence>
<organism evidence="2 3">
    <name type="scientific">Plasmodium falciparum (isolate NF54)</name>
    <dbReference type="NCBI Taxonomy" id="5843"/>
    <lineage>
        <taxon>Eukaryota</taxon>
        <taxon>Sar</taxon>
        <taxon>Alveolata</taxon>
        <taxon>Apicomplexa</taxon>
        <taxon>Aconoidasida</taxon>
        <taxon>Haemosporida</taxon>
        <taxon>Plasmodiidae</taxon>
        <taxon>Plasmodium</taxon>
        <taxon>Plasmodium (Laverania)</taxon>
    </lineage>
</organism>
<evidence type="ECO:0000256" key="1">
    <source>
        <dbReference type="SAM" id="Phobius"/>
    </source>
</evidence>
<reference evidence="2 3" key="1">
    <citation type="submission" date="2013-02" db="EMBL/GenBank/DDBJ databases">
        <title>The Genome Sequence of Plasmodium falciparum NF54.</title>
        <authorList>
            <consortium name="The Broad Institute Genome Sequencing Platform"/>
            <consortium name="The Broad Institute Genome Sequencing Center for Infectious Disease"/>
            <person name="Neafsey D."/>
            <person name="Cheeseman I."/>
            <person name="Volkman S."/>
            <person name="Adams J."/>
            <person name="Walker B."/>
            <person name="Young S.K."/>
            <person name="Zeng Q."/>
            <person name="Gargeya S."/>
            <person name="Fitzgerald M."/>
            <person name="Haas B."/>
            <person name="Abouelleil A."/>
            <person name="Alvarado L."/>
            <person name="Arachchi H.M."/>
            <person name="Berlin A.M."/>
            <person name="Chapman S.B."/>
            <person name="Dewar J."/>
            <person name="Goldberg J."/>
            <person name="Griggs A."/>
            <person name="Gujja S."/>
            <person name="Hansen M."/>
            <person name="Howarth C."/>
            <person name="Imamovic A."/>
            <person name="Larimer J."/>
            <person name="McCowan C."/>
            <person name="Murphy C."/>
            <person name="Neiman D."/>
            <person name="Pearson M."/>
            <person name="Priest M."/>
            <person name="Roberts A."/>
            <person name="Saif S."/>
            <person name="Shea T."/>
            <person name="Sisk P."/>
            <person name="Sykes S."/>
            <person name="Wortman J."/>
            <person name="Nusbaum C."/>
            <person name="Birren B."/>
        </authorList>
    </citation>
    <scope>NUCLEOTIDE SEQUENCE [LARGE SCALE GENOMIC DNA]</scope>
    <source>
        <strain evidence="2 3">NF54</strain>
    </source>
</reference>
<feature type="transmembrane region" description="Helical" evidence="1">
    <location>
        <begin position="12"/>
        <end position="30"/>
    </location>
</feature>
<keyword evidence="3" id="KW-1185">Reference proteome</keyword>
<dbReference type="Proteomes" id="UP000030673">
    <property type="component" value="Unassembled WGS sequence"/>
</dbReference>
<gene>
    <name evidence="2" type="ORF">PFNF54_01598</name>
</gene>
<keyword evidence="1" id="KW-1133">Transmembrane helix</keyword>
<dbReference type="AlphaFoldDB" id="W7KJ94"/>